<protein>
    <submittedName>
        <fullName evidence="7">Glycosyltransferase</fullName>
    </submittedName>
</protein>
<dbReference type="Pfam" id="PF04577">
    <property type="entry name" value="Glyco_transf_61"/>
    <property type="match status" value="1"/>
</dbReference>
<keyword evidence="8" id="KW-1185">Reference proteome</keyword>
<reference evidence="8" key="1">
    <citation type="journal article" date="2016" name="Nature">
        <title>The genome of the seagrass Zostera marina reveals angiosperm adaptation to the sea.</title>
        <authorList>
            <person name="Olsen J.L."/>
            <person name="Rouze P."/>
            <person name="Verhelst B."/>
            <person name="Lin Y.-C."/>
            <person name="Bayer T."/>
            <person name="Collen J."/>
            <person name="Dattolo E."/>
            <person name="De Paoli E."/>
            <person name="Dittami S."/>
            <person name="Maumus F."/>
            <person name="Michel G."/>
            <person name="Kersting A."/>
            <person name="Lauritano C."/>
            <person name="Lohaus R."/>
            <person name="Toepel M."/>
            <person name="Tonon T."/>
            <person name="Vanneste K."/>
            <person name="Amirebrahimi M."/>
            <person name="Brakel J."/>
            <person name="Bostroem C."/>
            <person name="Chovatia M."/>
            <person name="Grimwood J."/>
            <person name="Jenkins J.W."/>
            <person name="Jueterbock A."/>
            <person name="Mraz A."/>
            <person name="Stam W.T."/>
            <person name="Tice H."/>
            <person name="Bornberg-Bauer E."/>
            <person name="Green P.J."/>
            <person name="Pearson G.A."/>
            <person name="Procaccini G."/>
            <person name="Duarte C.M."/>
            <person name="Schmutz J."/>
            <person name="Reusch T.B.H."/>
            <person name="Van de Peer Y."/>
        </authorList>
    </citation>
    <scope>NUCLEOTIDE SEQUENCE [LARGE SCALE GENOMIC DNA]</scope>
    <source>
        <strain evidence="8">cv. Finnish</strain>
    </source>
</reference>
<dbReference type="GO" id="GO:0000139">
    <property type="term" value="C:Golgi membrane"/>
    <property type="evidence" value="ECO:0007669"/>
    <property type="project" value="UniProtKB-SubCell"/>
</dbReference>
<evidence type="ECO:0000313" key="7">
    <source>
        <dbReference type="EMBL" id="KMZ62584.1"/>
    </source>
</evidence>
<feature type="domain" description="Glycosyltransferase 61 catalytic" evidence="6">
    <location>
        <begin position="281"/>
        <end position="365"/>
    </location>
</feature>
<proteinExistence type="predicted"/>
<comment type="caution">
    <text evidence="7">The sequence shown here is derived from an EMBL/GenBank/DDBJ whole genome shotgun (WGS) entry which is preliminary data.</text>
</comment>
<dbReference type="InterPro" id="IPR007657">
    <property type="entry name" value="Glycosyltransferase_61"/>
</dbReference>
<evidence type="ECO:0000256" key="4">
    <source>
        <dbReference type="ARBA" id="ARBA00022679"/>
    </source>
</evidence>
<evidence type="ECO:0000259" key="6">
    <source>
        <dbReference type="Pfam" id="PF04577"/>
    </source>
</evidence>
<dbReference type="GO" id="GO:0016763">
    <property type="term" value="F:pentosyltransferase activity"/>
    <property type="evidence" value="ECO:0007669"/>
    <property type="project" value="UniProtKB-ARBA"/>
</dbReference>
<dbReference type="PANTHER" id="PTHR20961">
    <property type="entry name" value="GLYCOSYLTRANSFERASE"/>
    <property type="match status" value="1"/>
</dbReference>
<dbReference type="GO" id="GO:0016757">
    <property type="term" value="F:glycosyltransferase activity"/>
    <property type="evidence" value="ECO:0000318"/>
    <property type="project" value="GO_Central"/>
</dbReference>
<evidence type="ECO:0000256" key="3">
    <source>
        <dbReference type="ARBA" id="ARBA00022676"/>
    </source>
</evidence>
<organism evidence="7 8">
    <name type="scientific">Zostera marina</name>
    <name type="common">Eelgrass</name>
    <dbReference type="NCBI Taxonomy" id="29655"/>
    <lineage>
        <taxon>Eukaryota</taxon>
        <taxon>Viridiplantae</taxon>
        <taxon>Streptophyta</taxon>
        <taxon>Embryophyta</taxon>
        <taxon>Tracheophyta</taxon>
        <taxon>Spermatophyta</taxon>
        <taxon>Magnoliopsida</taxon>
        <taxon>Liliopsida</taxon>
        <taxon>Zosteraceae</taxon>
        <taxon>Zostera</taxon>
    </lineage>
</organism>
<dbReference type="OrthoDB" id="529273at2759"/>
<keyword evidence="5" id="KW-0325">Glycoprotein</keyword>
<dbReference type="STRING" id="29655.A0A0K9P0T0"/>
<dbReference type="AlphaFoldDB" id="A0A0K9P0T0"/>
<evidence type="ECO:0000256" key="2">
    <source>
        <dbReference type="ARBA" id="ARBA00004881"/>
    </source>
</evidence>
<dbReference type="PANTHER" id="PTHR20961:SF108">
    <property type="entry name" value="GLYCOSYLTRANSFERASE"/>
    <property type="match status" value="1"/>
</dbReference>
<keyword evidence="4 7" id="KW-0808">Transferase</keyword>
<dbReference type="InterPro" id="IPR049625">
    <property type="entry name" value="Glyco_transf_61_cat"/>
</dbReference>
<dbReference type="Proteomes" id="UP000036987">
    <property type="component" value="Unassembled WGS sequence"/>
</dbReference>
<evidence type="ECO:0000256" key="5">
    <source>
        <dbReference type="ARBA" id="ARBA00023180"/>
    </source>
</evidence>
<accession>A0A0K9P0T0</accession>
<dbReference type="EMBL" id="LFYR01001335">
    <property type="protein sequence ID" value="KMZ62584.1"/>
    <property type="molecule type" value="Genomic_DNA"/>
</dbReference>
<comment type="pathway">
    <text evidence="2">Glycan metabolism.</text>
</comment>
<dbReference type="OMA" id="PLAMERT"/>
<comment type="subcellular location">
    <subcellularLocation>
        <location evidence="1">Golgi apparatus membrane</location>
        <topology evidence="1">Single-pass type II membrane protein</topology>
    </subcellularLocation>
</comment>
<sequence>MAKGSRKMLLIGILFLPFVYTTFLRMTTVYTRRNSWKFQLSIPDNLKILNSDTMLHHPSMHFSLPCMKRKELAHDKVSCISEPLSTMCVTTSAVRIQTGDRPVVYLSGGQKSIGNFSQKLYPRMNDPLAMERTTSVYVVSDSSLSDLPECDVTHHVPALVFSTGGFAGNFYHDINEVIIPLFITVSQFQSQIQLVITDHKPYWFAKYRRVLAQVSDYDIVKASSTIIPVDTTVHCFPGAIVGVKHHHNNLVCNSSLPPGGIDTLDFKRFLQDSFSLKNSDVSLDDSKKPPVLLLLSRYKSRVILNEKEVVRVATEIGFHVEVAPPTRMRSLLDASKLVNSCNVLMGVHGAGMTNMVFLPTGAVVLQVVPLGLDWAAKVYYGKGPTERLGLKYVEYKSTAEESSLYTQYPKDHPVLTDAWSILRQGYNVSGPLYTNGQNVTVNIDRLRLKLSEAMQLVPRSN</sequence>
<evidence type="ECO:0000256" key="1">
    <source>
        <dbReference type="ARBA" id="ARBA00004323"/>
    </source>
</evidence>
<name>A0A0K9P0T0_ZOSMR</name>
<gene>
    <name evidence="7" type="ORF">ZOSMA_452G00190</name>
</gene>
<keyword evidence="3" id="KW-0328">Glycosyltransferase</keyword>
<evidence type="ECO:0000313" key="8">
    <source>
        <dbReference type="Proteomes" id="UP000036987"/>
    </source>
</evidence>